<dbReference type="AlphaFoldDB" id="A0A7W7ANS3"/>
<dbReference type="EMBL" id="JACHNY010000009">
    <property type="protein sequence ID" value="MBB4619392.1"/>
    <property type="molecule type" value="Genomic_DNA"/>
</dbReference>
<evidence type="ECO:0000313" key="2">
    <source>
        <dbReference type="EMBL" id="MBB4619392.1"/>
    </source>
</evidence>
<gene>
    <name evidence="2" type="ORF">GGQ96_003545</name>
</gene>
<organism evidence="2 3">
    <name type="scientific">Sphingomonas abaci</name>
    <dbReference type="NCBI Taxonomy" id="237611"/>
    <lineage>
        <taxon>Bacteria</taxon>
        <taxon>Pseudomonadati</taxon>
        <taxon>Pseudomonadota</taxon>
        <taxon>Alphaproteobacteria</taxon>
        <taxon>Sphingomonadales</taxon>
        <taxon>Sphingomonadaceae</taxon>
        <taxon>Sphingomonas</taxon>
    </lineage>
</organism>
<sequence>MRTSPSTPPACWNGIADVGIHAGGGGRNRIGNQTTFYEIDARDLDHFPLIASGGSTATVFATVVAAVPEPAARRGDPLRLIRSRPQEERHGNEGLPDAAWRPFRIGPAGSDAMPGGRLIVQCSMRPI</sequence>
<feature type="region of interest" description="Disordered" evidence="1">
    <location>
        <begin position="76"/>
        <end position="102"/>
    </location>
</feature>
<evidence type="ECO:0000256" key="1">
    <source>
        <dbReference type="SAM" id="MobiDB-lite"/>
    </source>
</evidence>
<proteinExistence type="predicted"/>
<protein>
    <submittedName>
        <fullName evidence="2">Uncharacterized protein</fullName>
    </submittedName>
</protein>
<reference evidence="2 3" key="1">
    <citation type="submission" date="2020-08" db="EMBL/GenBank/DDBJ databases">
        <title>Genomic Encyclopedia of Type Strains, Phase IV (KMG-IV): sequencing the most valuable type-strain genomes for metagenomic binning, comparative biology and taxonomic classification.</title>
        <authorList>
            <person name="Goeker M."/>
        </authorList>
    </citation>
    <scope>NUCLEOTIDE SEQUENCE [LARGE SCALE GENOMIC DNA]</scope>
    <source>
        <strain evidence="2 3">DSM 15867</strain>
    </source>
</reference>
<dbReference type="Proteomes" id="UP000574769">
    <property type="component" value="Unassembled WGS sequence"/>
</dbReference>
<name>A0A7W7ANS3_9SPHN</name>
<comment type="caution">
    <text evidence="2">The sequence shown here is derived from an EMBL/GenBank/DDBJ whole genome shotgun (WGS) entry which is preliminary data.</text>
</comment>
<evidence type="ECO:0000313" key="3">
    <source>
        <dbReference type="Proteomes" id="UP000574769"/>
    </source>
</evidence>
<feature type="compositionally biased region" description="Basic and acidic residues" evidence="1">
    <location>
        <begin position="76"/>
        <end position="92"/>
    </location>
</feature>
<keyword evidence="3" id="KW-1185">Reference proteome</keyword>
<dbReference type="RefSeq" id="WP_184116709.1">
    <property type="nucleotide sequence ID" value="NZ_JACHNY010000009.1"/>
</dbReference>
<accession>A0A7W7ANS3</accession>